<feature type="repeat" description="NHL" evidence="6">
    <location>
        <begin position="283"/>
        <end position="313"/>
    </location>
</feature>
<feature type="domain" description="PKD/REJ-like" evidence="9">
    <location>
        <begin position="1303"/>
        <end position="1780"/>
    </location>
</feature>
<keyword evidence="2 7" id="KW-0812">Transmembrane</keyword>
<dbReference type="Gene3D" id="2.40.10.500">
    <property type="match status" value="6"/>
</dbReference>
<evidence type="ECO:0000256" key="5">
    <source>
        <dbReference type="ARBA" id="ARBA00023136"/>
    </source>
</evidence>
<feature type="transmembrane region" description="Helical" evidence="7">
    <location>
        <begin position="3772"/>
        <end position="3793"/>
    </location>
</feature>
<evidence type="ECO:0000256" key="6">
    <source>
        <dbReference type="PROSITE-ProRule" id="PRU00504"/>
    </source>
</evidence>
<reference evidence="10" key="1">
    <citation type="submission" date="2021-02" db="EMBL/GenBank/DDBJ databases">
        <authorList>
            <person name="Nowell W R."/>
        </authorList>
    </citation>
    <scope>NUCLEOTIDE SEQUENCE</scope>
</reference>
<name>A0A815J911_ADIRI</name>
<comment type="caution">
    <text evidence="10">The sequence shown here is derived from an EMBL/GenBank/DDBJ whole genome shotgun (WGS) entry which is preliminary data.</text>
</comment>
<dbReference type="GO" id="GO:0005261">
    <property type="term" value="F:monoatomic cation channel activity"/>
    <property type="evidence" value="ECO:0007669"/>
    <property type="project" value="TreeGrafter"/>
</dbReference>
<dbReference type="SMART" id="SM00303">
    <property type="entry name" value="GPS"/>
    <property type="match status" value="1"/>
</dbReference>
<feature type="signal peptide" evidence="8">
    <location>
        <begin position="1"/>
        <end position="19"/>
    </location>
</feature>
<feature type="chain" id="PRO_5032593471" description="PKD/REJ-like domain-containing protein" evidence="8">
    <location>
        <begin position="20"/>
        <end position="4048"/>
    </location>
</feature>
<feature type="domain" description="PKD/REJ-like" evidence="9">
    <location>
        <begin position="2731"/>
        <end position="3212"/>
    </location>
</feature>
<evidence type="ECO:0000256" key="2">
    <source>
        <dbReference type="ARBA" id="ARBA00022692"/>
    </source>
</evidence>
<organism evidence="10 11">
    <name type="scientific">Adineta ricciae</name>
    <name type="common">Rotifer</name>
    <dbReference type="NCBI Taxonomy" id="249248"/>
    <lineage>
        <taxon>Eukaryota</taxon>
        <taxon>Metazoa</taxon>
        <taxon>Spiralia</taxon>
        <taxon>Gnathifera</taxon>
        <taxon>Rotifera</taxon>
        <taxon>Eurotatoria</taxon>
        <taxon>Bdelloidea</taxon>
        <taxon>Adinetida</taxon>
        <taxon>Adinetidae</taxon>
        <taxon>Adineta</taxon>
    </lineage>
</organism>
<comment type="subcellular location">
    <subcellularLocation>
        <location evidence="1">Membrane</location>
    </subcellularLocation>
</comment>
<proteinExistence type="predicted"/>
<evidence type="ECO:0000313" key="10">
    <source>
        <dbReference type="EMBL" id="CAF1376259.1"/>
    </source>
</evidence>
<feature type="repeat" description="NHL" evidence="6">
    <location>
        <begin position="481"/>
        <end position="511"/>
    </location>
</feature>
<feature type="repeat" description="NHL" evidence="6">
    <location>
        <begin position="1114"/>
        <end position="1144"/>
    </location>
</feature>
<evidence type="ECO:0000256" key="7">
    <source>
        <dbReference type="SAM" id="Phobius"/>
    </source>
</evidence>
<evidence type="ECO:0000313" key="11">
    <source>
        <dbReference type="Proteomes" id="UP000663852"/>
    </source>
</evidence>
<feature type="repeat" description="NHL" evidence="6">
    <location>
        <begin position="176"/>
        <end position="215"/>
    </location>
</feature>
<evidence type="ECO:0000256" key="1">
    <source>
        <dbReference type="ARBA" id="ARBA00004370"/>
    </source>
</evidence>
<dbReference type="InterPro" id="IPR002859">
    <property type="entry name" value="PKD/REJ-like"/>
</dbReference>
<dbReference type="SUPFAM" id="SSF63829">
    <property type="entry name" value="Calcium-dependent phosphotriesterase"/>
    <property type="match status" value="1"/>
</dbReference>
<dbReference type="SUPFAM" id="SSF101898">
    <property type="entry name" value="NHL repeat"/>
    <property type="match status" value="5"/>
</dbReference>
<accession>A0A815J911</accession>
<keyword evidence="4 7" id="KW-1133">Transmembrane helix</keyword>
<dbReference type="OrthoDB" id="273823at2759"/>
<dbReference type="InterPro" id="IPR011042">
    <property type="entry name" value="6-blade_b-propeller_TolB-like"/>
</dbReference>
<keyword evidence="5 7" id="KW-0472">Membrane</keyword>
<protein>
    <recommendedName>
        <fullName evidence="9">PKD/REJ-like domain-containing protein</fullName>
    </recommendedName>
</protein>
<feature type="repeat" description="NHL" evidence="6">
    <location>
        <begin position="808"/>
        <end position="847"/>
    </location>
</feature>
<dbReference type="InterPro" id="IPR000203">
    <property type="entry name" value="GPS"/>
</dbReference>
<feature type="repeat" description="NHL" evidence="6">
    <location>
        <begin position="2246"/>
        <end position="2276"/>
    </location>
</feature>
<dbReference type="Gene3D" id="2.120.10.30">
    <property type="entry name" value="TolB, C-terminal domain"/>
    <property type="match status" value="6"/>
</dbReference>
<feature type="repeat" description="NHL" evidence="6">
    <location>
        <begin position="2545"/>
        <end position="2575"/>
    </location>
</feature>
<dbReference type="PANTHER" id="PTHR46730">
    <property type="entry name" value="POLYCYSTIN-1"/>
    <property type="match status" value="1"/>
</dbReference>
<sequence>MIDIISLKLWIFFIVSGHGLTLSYNRPKFSADPIWHQYATTFATAQTVGSFPNDIFISTNNTIYVASSWNNKIIIWNEGNNASIMSISGNVFIPTSVFATTAGEIYIDSGTTTGQIVKWTVNSTNATTVLYTCAKCYDIFIDTSENIYCSMASGNQVVKKSLERTSNAFTVVAGTGSAGNSANMLNGPWGIFVDYNFDLYVADCFNHRVQLFTLDRVNATTVAGNQSTNVTVALSYPTAVILDADSNLFIVDWGNNRIVGSGPNGFRCIVGCTSSPGLTSITLNSPISMSFDTHGNIYVADRNNSRIQKFMLLNNTFVPSYNRPHFCANASWDPNAITFATANDIGVTPYTVFVTIDNTVYALDHTNKRIQVWSNGSTSPTQTIPGAFLTSWTIFTTVNGDIFIDDGLANGRVIKWSSSTNTALSVMPVSGICYGLFVDVNDALYCSGSIHRVVKKWLGDNSSSITLVAGKGIAGSTSNSLNDPRGIFVDDNLDLYVADRLNNRIQLFRLGELNGITVAGITSATATISLYFPTDVILDEDGYLFITDTYNHRILGSGLNGFRCIAGCTGTAGPSPNQLNFPEQLSFDSFGNLFVVDCLNNRIQKFLLLTNSCDTSSTSATSNVPITSTPSSISPTSIGTQPSIITASPSSIVISYNRPKLSAHASWSANAITFANNSTIGLNPSGLFITINNTVYVADHTNSRIRIWSNNSANPMQTIYGSFTSPLAIFVTAEGDLFIDDGLANNQVDKWSSTTNMTSSVMFGNSRCYSLFVDNNNNLYCSVSARHQIITKSLTSNSNTTTVVAGTGCNGSTPNMLNGPWGIFVDTNLDLYVADCYNNRIQLFQPDELNAITVAGNESLNVTVSLYRPTGILLDGDNNLFIADAGNNRIVGSGPNGFRCIVGCSGTVGIASNQLHYPSSISFDTYGNIFVTDYLNNRIQKFILLNETLVPSYNQPIFCANASWDPNAITFANSSVIGAYPFGLFVTTNNTIYIADRMNNRILVWSNGSLTPTQTISGKFNASYTVFVQTNGDIYIDDGTVSSRVEKWSPLTNTTIPVMSVNGPCHGLFVDITDTLYCSMTNYHRIVKRWLGDNSSNVTTVAGTGSAGNTSNALNVPSGIFVDKNLNLYVADRYNHRIQLFRLGQLNGITAVGMTSPNITITLNYPSSVTLDAGGYLFIVDSGNNRIVGSGSDGFRCIVGCTGVPGSASNQLYNPIDISFDTYGNMYTADWSNNRTQKFLYMPESCAYTTKTTTTTKQTTTITLSTLNNSCSPPTITLIPSSFTLSSPARFCRSQDFTIVSLIELNCNTSLSISSQWTITNCTSFCSQQISADPNIDTTFTELFVPARTLPYGLYELNLTVIMSNTTNVSASSVVYVQITPSGITANLVQYGTSMITRGTGQDLQLDPGSYSVDPDENAFNASNWRYKYYCRIYDSSMFPNLQGSLLTVDDPRNDSYNPSCLSNRNGWRFDNSLNSSFTILANSLRSNRTYQFMVQMENRRNASLQATGYVLVKVDDTRPYMILIGCVIWTMCEPNLEFQLVNPTTQVALFSVCAGNYSTVQNIAWSIYFSSNPMNSSSNFTQWSLFNQTASYENIWFFGRNTSNFTAANQLFLSNPQIELWRFEVVYSFAAEKSVSSLNFVINQPPSNGSCFIYPLNGTTATLFTISCSAWFDSDGIKDYTVYIWTNDSTQRMIIGYSSVATLEMYLPVGDDQLSLVHWIVQVRDQLGCITETNVSSVTVFSNLAAINDLINDVQNSTPVNPILQLLASGNQNLVGQLITSISQQFSEINNENLDKAISNGVPLASISVSSLDIQDKQQTLSTPFNQSVLNEFNKQINFRADARDYLIAFLTNLPITTSNSIKLQASSLAQFTKSTNELTRTTIASASNRCYRLALALNSMRTKITYEDVQLASADLLQCASNLMNAVNGALQERTTILNLDSYRATKFPDDYDTDVELEWANLKLFADGDDFSLETMQKNRNIYYQQQLAGQISTQMTELISLLTSTLNIHLNIGQDFHIQTSQVIMTLETKSSQSLANHFTKTIGGGQVQLPNNFASYLGTNEKISIRVGIKITIEIRALSYNRPKLDPYAMWNPSAITFADVNSVGSSPFDIFVNTNNTIYVPNQANSRVLVWTQGNASTIRYISSNVLSPYTLFVTTTGEIYVDSASSTGRIDRWTLNASSGVPVLYLCSKCYDVFVNAQDILYCSMQSSHQIVSKSLKTNSNAFAIVAGTGSAGYAANMLNQPWGIFVDTNSDLYVADQYNHRIQLFRSGQLTGITVAGSTSINLTIPLSYPSGIALDFDGYLFIVDKYNHRIVGSDSSGFRCVVGCTGSAGSSSNQLYYPTSMSFDNHGNMFVADTSNSRIQKFIHLNNSLVPSYNRPKFCPDASWDPNATTFAAGGNNIIGSSPYGIFITINNTIYVADRTNYRVQIWSNESDIPSQSIYGTYMNSYSLFVTTNGDIFVDNGNYNRRVDKLTTTTNTSVPVMYISSSCYGLFVDLTDVVYCSMPNYHQVAKRWVNDYSRTVTVVAGTGYASSNSYYLYYPMGIFVDTNFDLYVADQYNHRIQLFRSGQLNGITVAGSTSPNRTISLAYPSGVVLDADGYLFIVDSYNQRIVGSGSNGFRCVAGCYRFFGSLSNQLYYPISMSFDSYGNIFVTDTNYQRIQKFYLLENFCNQTLTVGYQTTTISTIVASSKVCLPPTITLIPGTTTMSSPVQFRRSQDFSIVSRIDLNCNISSSVNSQWTIKNCTSSCSQQISADPNIITTFTELFVPARTLPYGLYEFNLTITMLNMTNVSASSVVYVQITPSGITANLVQYGTSMITHGTGQNLQLDPGNYSIDADGAIFDASNWKYKYYCRIYGSFTFPNLQGSLLTVDDPRNDSYNPSCLSNRNGWRFDNSLNSSFTILANSLRSNRTYQFMVQMENRRNASLQATGYVLVKVDDTRPFMILIGCVIWTMCEANLEFQLVNPTTQVALFSVCAGNYSTVQNITWSVYFSSNTMNSSSNFTQWSLFNQTTTYDNIWFFGRNTSNFTATNQLFLSNPQTELWRFEVVYSFATEKSVSSLNFVINQPPSNGSCMVDPMNGTTTTLFTVSCKDFFDTDGIKDYTVYSYAMNSTKKTIVAYSNAPTLQLYLPTGDNQTSLLYLTVQVRDQLDCVTEANTVSVTVLPNLMIIDDVMLHILNSSNTDNTNAINQMLASKNQNLVVQVISSVSQQLNEISNENINEAISDGIPAASISVSSLDIQNQHQTLPTPFNQSALDEFSARLNSRASARDYLVTFLTNLPITTSNSIKLQASSLAQFTKSTNELTRTTLTSVSDRCYQLGLALDSMKMNIAFEDVQLAAPDLLQCAANILNAVNAPLQARTTILDSDSVVATEFPEDYDTDLEAEWANSRMFAAGDDFSLETIQTNRNLYYHQQQLAHQINIQMTELISLLTSTLNIHLNIGQDFHIQTSQVIMTLETKSSQSLANHFTKTIGGGQVQLPNNFASYLGTNEKISIRSIMEPLAPFGNSKSTSNTNLSRSLSFSILNQDQNEVSIQTANNQSIELIIPRDPNLIIPPMIHQNVTSLNSTSPHQLLFYFQYVSLSSSSLAVSVHWEVEPSSTSLAYLFVYRFDQTPQLNTSINHIDGWTLFCPSNLPNDSVYTYYVDNQQTNGHQSIIFGLRELNTTETIQHCSNTSLTHPPITDQPFNFTSDYGLRIYTSGCYYLDENQQWKSDGLVVGPLTNHSQTQCYSTHLTTFAGGFVVLPNTIDWNYVFVNGDFVKNKTVYLTVIVACVIYVVLMICARYYDKEDVQMSNITMLPDDKNDIRRHILQRGGFDVLMSVPKSLGLLNYICKDSLSSWFLKNITLCVFQRWFAVKKHDGKIERALTVANELENSQFARVHRLRDERSRKMQMCSVIHEIMLRACFLSVVYVLIYSSRNSNAFHQVHHLRRYFLNPTQADLDYTKISTVGDLRAQQWCNGDRQLYAFERQNQSSLQDECDILIYVENISEIDSFKKLTKIGTQAERDLQNRGKCHCSVKHFSGKMDQLLIDLNQIYTDNK</sequence>
<dbReference type="InterPro" id="IPR001258">
    <property type="entry name" value="NHL_repeat"/>
</dbReference>
<dbReference type="PANTHER" id="PTHR46730:SF1">
    <property type="entry name" value="PLAT DOMAIN-CONTAINING PROTEIN"/>
    <property type="match status" value="1"/>
</dbReference>
<dbReference type="Proteomes" id="UP000663852">
    <property type="component" value="Unassembled WGS sequence"/>
</dbReference>
<dbReference type="PROSITE" id="PS51125">
    <property type="entry name" value="NHL"/>
    <property type="match status" value="7"/>
</dbReference>
<evidence type="ECO:0000259" key="9">
    <source>
        <dbReference type="Pfam" id="PF02010"/>
    </source>
</evidence>
<keyword evidence="8" id="KW-0732">Signal</keyword>
<dbReference type="Pfam" id="PF01436">
    <property type="entry name" value="NHL"/>
    <property type="match status" value="4"/>
</dbReference>
<evidence type="ECO:0000256" key="8">
    <source>
        <dbReference type="SAM" id="SignalP"/>
    </source>
</evidence>
<feature type="transmembrane region" description="Helical" evidence="7">
    <location>
        <begin position="3904"/>
        <end position="3923"/>
    </location>
</feature>
<keyword evidence="3" id="KW-0677">Repeat</keyword>
<dbReference type="GO" id="GO:0005886">
    <property type="term" value="C:plasma membrane"/>
    <property type="evidence" value="ECO:0007669"/>
    <property type="project" value="TreeGrafter"/>
</dbReference>
<dbReference type="EMBL" id="CAJNOJ010000293">
    <property type="protein sequence ID" value="CAF1376259.1"/>
    <property type="molecule type" value="Genomic_DNA"/>
</dbReference>
<dbReference type="Pfam" id="PF02010">
    <property type="entry name" value="REJ"/>
    <property type="match status" value="2"/>
</dbReference>
<dbReference type="CDD" id="cd05819">
    <property type="entry name" value="NHL"/>
    <property type="match status" value="5"/>
</dbReference>
<gene>
    <name evidence="10" type="ORF">EDS130_LOCUS34665</name>
</gene>
<evidence type="ECO:0000256" key="3">
    <source>
        <dbReference type="ARBA" id="ARBA00022737"/>
    </source>
</evidence>
<dbReference type="GO" id="GO:0006816">
    <property type="term" value="P:calcium ion transport"/>
    <property type="evidence" value="ECO:0007669"/>
    <property type="project" value="TreeGrafter"/>
</dbReference>
<evidence type="ECO:0000256" key="4">
    <source>
        <dbReference type="ARBA" id="ARBA00022989"/>
    </source>
</evidence>